<reference evidence="3 4" key="1">
    <citation type="submission" date="2022-12" db="EMBL/GenBank/DDBJ databases">
        <authorList>
            <person name="Muema E."/>
        </authorList>
    </citation>
    <scope>NUCLEOTIDE SEQUENCE [LARGE SCALE GENOMIC DNA]</scope>
    <source>
        <strain evidence="4">1330</strain>
    </source>
</reference>
<dbReference type="InterPro" id="IPR027417">
    <property type="entry name" value="P-loop_NTPase"/>
</dbReference>
<evidence type="ECO:0000313" key="3">
    <source>
        <dbReference type="EMBL" id="MEI9403380.1"/>
    </source>
</evidence>
<evidence type="ECO:0000259" key="2">
    <source>
        <dbReference type="Pfam" id="PF20454"/>
    </source>
</evidence>
<evidence type="ECO:0000313" key="4">
    <source>
        <dbReference type="Proteomes" id="UP001366503"/>
    </source>
</evidence>
<gene>
    <name evidence="3" type="ORF">O7A05_14560</name>
</gene>
<dbReference type="EMBL" id="JAPYKO010000009">
    <property type="protein sequence ID" value="MEI9403380.1"/>
    <property type="molecule type" value="Genomic_DNA"/>
</dbReference>
<dbReference type="Proteomes" id="UP001366503">
    <property type="component" value="Unassembled WGS sequence"/>
</dbReference>
<feature type="domain" description="Terminase large subunit GpA endonuclease" evidence="2">
    <location>
        <begin position="275"/>
        <end position="548"/>
    </location>
</feature>
<dbReference type="InterPro" id="IPR046453">
    <property type="entry name" value="GpA_ATPase"/>
</dbReference>
<dbReference type="RefSeq" id="WP_337093771.1">
    <property type="nucleotide sequence ID" value="NZ_JAPYKO010000009.1"/>
</dbReference>
<dbReference type="InterPro" id="IPR046454">
    <property type="entry name" value="GpA_endonuclease"/>
</dbReference>
<dbReference type="Gene3D" id="3.40.50.300">
    <property type="entry name" value="P-loop containing nucleotide triphosphate hydrolases"/>
    <property type="match status" value="1"/>
</dbReference>
<proteinExistence type="predicted"/>
<sequence>MRRRKSLSRWIEGNVVLPREVCADPGPMRLWPWHRGIVEAVEDPAIERITLVKPVRVGFSTLLHAVTAYHIAEAPAPILSVLPTDADCRRVMVSELERIFEASPNLEGKLPSPKLGDRTGQHRSTILHRLFDGGSLHFVAARAPRNLRGPTARILLCDEVDGMVLTDEGSPIDLAIDRTHSFGDRKIIIGSTPGDEETSLILPLYAQSDRRVFEVPCPDCGAFTEILWQHIQWEPDKPHTATFCCPSCGVLVDEKHKPAMVRKGRWRATGEANGHAGFRLNALVSLLANASWGKLAADFLLKKDDSERLKTFVTRFLGQGWRDEAETIDENALAARAEGFSLDRIPAEVVVITIGVDVQDDRLECSICGWSREGECLILGHMVIWGSPDDNETWQELEKLLRTRWKHPHGGELQVDAACVDSGDGDWTDCVYRFCFPRAGRRVMAIKGAPGSRPSIAFSKSKTKGGRLWIVGVDTVKTIIVSRLARAKGIRFSAELEPTYFEQLASERRVVRFIRGRPIHRFERIPGAQAEALDCLTYAFAARAAVQIPLDQREDDLRAPPAARVPPPVVVQSRWMTERR</sequence>
<name>A0ABU8KD44_9HYPH</name>
<comment type="caution">
    <text evidence="3">The sequence shown here is derived from an EMBL/GenBank/DDBJ whole genome shotgun (WGS) entry which is preliminary data.</text>
</comment>
<keyword evidence="4" id="KW-1185">Reference proteome</keyword>
<accession>A0ABU8KD44</accession>
<organism evidence="3 4">
    <name type="scientific">Mesorhizobium argentiipisi</name>
    <dbReference type="NCBI Taxonomy" id="3015175"/>
    <lineage>
        <taxon>Bacteria</taxon>
        <taxon>Pseudomonadati</taxon>
        <taxon>Pseudomonadota</taxon>
        <taxon>Alphaproteobacteria</taxon>
        <taxon>Hyphomicrobiales</taxon>
        <taxon>Phyllobacteriaceae</taxon>
        <taxon>Mesorhizobium</taxon>
    </lineage>
</organism>
<dbReference type="Pfam" id="PF05876">
    <property type="entry name" value="GpA_ATPase"/>
    <property type="match status" value="1"/>
</dbReference>
<evidence type="ECO:0000259" key="1">
    <source>
        <dbReference type="Pfam" id="PF05876"/>
    </source>
</evidence>
<dbReference type="Pfam" id="PF20454">
    <property type="entry name" value="GpA_nuclease"/>
    <property type="match status" value="1"/>
</dbReference>
<protein>
    <submittedName>
        <fullName evidence="3">Phage terminase large subunit family protein</fullName>
    </submittedName>
</protein>
<feature type="domain" description="Phage terminase large subunit GpA ATPase" evidence="1">
    <location>
        <begin position="24"/>
        <end position="266"/>
    </location>
</feature>